<dbReference type="SMART" id="SM00066">
    <property type="entry name" value="GAL4"/>
    <property type="match status" value="1"/>
</dbReference>
<dbReference type="InterPro" id="IPR001138">
    <property type="entry name" value="Zn2Cys6_DnaBD"/>
</dbReference>
<dbReference type="InterPro" id="IPR001303">
    <property type="entry name" value="Aldolase_II/adducin_N"/>
</dbReference>
<evidence type="ECO:0000259" key="3">
    <source>
        <dbReference type="PROSITE" id="PS50048"/>
    </source>
</evidence>
<organism evidence="4 5">
    <name type="scientific">Aureobasidium melanogenum</name>
    <name type="common">Aureobasidium pullulans var. melanogenum</name>
    <dbReference type="NCBI Taxonomy" id="46634"/>
    <lineage>
        <taxon>Eukaryota</taxon>
        <taxon>Fungi</taxon>
        <taxon>Dikarya</taxon>
        <taxon>Ascomycota</taxon>
        <taxon>Pezizomycotina</taxon>
        <taxon>Dothideomycetes</taxon>
        <taxon>Dothideomycetidae</taxon>
        <taxon>Dothideales</taxon>
        <taxon>Saccotheciaceae</taxon>
        <taxon>Aureobasidium</taxon>
    </lineage>
</organism>
<feature type="domain" description="Zn(2)-C6 fungal-type" evidence="3">
    <location>
        <begin position="313"/>
        <end position="341"/>
    </location>
</feature>
<dbReference type="Pfam" id="PF11951">
    <property type="entry name" value="Fungal_trans_2"/>
    <property type="match status" value="1"/>
</dbReference>
<sequence>MTTTATIIVDDPLKLRSVAESPDKQQTSNALQLLASGGIPCEGIPIIEDAWTRRQWMLEHMAGAFRVFARKGFTEGTAGHISLRDPIQPDTFWINPLGVHFGMLKASDMVQINEEGQVVGGNRVAVNAAGFAIHSAIHRARPDVNAACHCHSPAGKAWSAFGKRLEIINQDSCLLWNNQEVYEQFGGVVLAKEESVRIAKALGPQSRTMILQNHGLLTCGSTVDEAAYLFTMMEKTCEVQIMADAAGHEKKMIGEEEARSTHEVNADPVTLYTEFQPDFEFEPPSRRASAERRLNMSKQARERHKSRTKTFTGCWGCRARRRKCDEHRPSCRRCTDSGRECPGYATQLQWLRPTCGDRSLCVQALNTKGARRRLISPNTFPVVLASDQVERHIADLDACNAPGELGPFSVFQVLETSVEPHLPLPHTLASPCPTDDSPASTRLNEADRSEHIDGPFQDIADDGQDTNVTTTDGNAFVADLTPASPSWQPPHPLSQEHANPVLSPAASSAELAVSSQSPDLGTWPTPVMQVSDDVKVLLSNYMYRVVDTFAIIKSPKNPWKIIHLPRAVQIAGELTLIGSTTTVRLALFNAILAVSSFYMANDPQHLQQIPKWTQLASNFRSRAIVFLNRAINEEVDMTPRPKYKELLAATLTMITVDVASGEAETCSLHLDGCEQIIRHVRKRKSRFSHKARALHRIYFYLRTIHDATRPWTVADASVTNESHQYSSSTGSPTAERSTVTSPLRNAEFATSFERGSGLWLDMTESSIPDMTACEFVYGIPQSALVLLRRATVALRLDYLANDCDADAADSIEIQEICRSVELEILNWSAQTELGKKAHLFSEDEFCLVKRQTNAFHHALVIYFAKQYRHLPSLYLASNVLAALQDLEELEQLKTAHHIEASPIFWPAFIAACEARDKQTRQRWRTWYEKAEAYNVNHAMSSGGNFAFETWDHESTNDVADAADDRCRWRVMVESQQLCLMLT</sequence>
<dbReference type="NCBIfam" id="NF004855">
    <property type="entry name" value="PRK06208.1"/>
    <property type="match status" value="1"/>
</dbReference>
<dbReference type="GO" id="GO:0008270">
    <property type="term" value="F:zinc ion binding"/>
    <property type="evidence" value="ECO:0007669"/>
    <property type="project" value="InterPro"/>
</dbReference>
<evidence type="ECO:0000256" key="2">
    <source>
        <dbReference type="SAM" id="MobiDB-lite"/>
    </source>
</evidence>
<accession>A0A9P8J3Q8</accession>
<dbReference type="Proteomes" id="UP000779574">
    <property type="component" value="Unassembled WGS sequence"/>
</dbReference>
<evidence type="ECO:0000256" key="1">
    <source>
        <dbReference type="ARBA" id="ARBA00023242"/>
    </source>
</evidence>
<keyword evidence="1" id="KW-0539">Nucleus</keyword>
<dbReference type="SUPFAM" id="SSF57701">
    <property type="entry name" value="Zn2/Cys6 DNA-binding domain"/>
    <property type="match status" value="1"/>
</dbReference>
<dbReference type="Pfam" id="PF00596">
    <property type="entry name" value="Aldolase_II"/>
    <property type="match status" value="1"/>
</dbReference>
<protein>
    <submittedName>
        <fullName evidence="4">Class II aldolase</fullName>
    </submittedName>
</protein>
<dbReference type="GO" id="GO:0000981">
    <property type="term" value="F:DNA-binding transcription factor activity, RNA polymerase II-specific"/>
    <property type="evidence" value="ECO:0007669"/>
    <property type="project" value="InterPro"/>
</dbReference>
<dbReference type="PROSITE" id="PS50048">
    <property type="entry name" value="ZN2_CY6_FUNGAL_2"/>
    <property type="match status" value="1"/>
</dbReference>
<name>A0A9P8J3Q8_AURME</name>
<reference evidence="4" key="1">
    <citation type="journal article" date="2021" name="J Fungi (Basel)">
        <title>Virulence traits and population genomics of the black yeast Aureobasidium melanogenum.</title>
        <authorList>
            <person name="Cernosa A."/>
            <person name="Sun X."/>
            <person name="Gostincar C."/>
            <person name="Fang C."/>
            <person name="Gunde-Cimerman N."/>
            <person name="Song Z."/>
        </authorList>
    </citation>
    <scope>NUCLEOTIDE SEQUENCE</scope>
    <source>
        <strain evidence="4">EXF-9911</strain>
    </source>
</reference>
<evidence type="ECO:0000313" key="5">
    <source>
        <dbReference type="Proteomes" id="UP000779574"/>
    </source>
</evidence>
<dbReference type="CDD" id="cd00067">
    <property type="entry name" value="GAL4"/>
    <property type="match status" value="1"/>
</dbReference>
<dbReference type="PANTHER" id="PTHR10672:SF25">
    <property type="entry name" value="MEIOTICALLY UP-REGULATED GENE 14 PROTEIN"/>
    <property type="match status" value="1"/>
</dbReference>
<dbReference type="EMBL" id="JAHFXF010000710">
    <property type="protein sequence ID" value="KAG9683478.1"/>
    <property type="molecule type" value="Genomic_DNA"/>
</dbReference>
<dbReference type="InterPro" id="IPR021858">
    <property type="entry name" value="Fun_TF"/>
</dbReference>
<dbReference type="InterPro" id="IPR036864">
    <property type="entry name" value="Zn2-C6_fun-type_DNA-bd_sf"/>
</dbReference>
<dbReference type="Gene3D" id="3.40.225.10">
    <property type="entry name" value="Class II aldolase/adducin N-terminal domain"/>
    <property type="match status" value="1"/>
</dbReference>
<dbReference type="PANTHER" id="PTHR10672">
    <property type="entry name" value="ADDUCIN"/>
    <property type="match status" value="1"/>
</dbReference>
<evidence type="ECO:0000313" key="4">
    <source>
        <dbReference type="EMBL" id="KAG9683478.1"/>
    </source>
</evidence>
<feature type="region of interest" description="Disordered" evidence="2">
    <location>
        <begin position="422"/>
        <end position="442"/>
    </location>
</feature>
<dbReference type="Pfam" id="PF00172">
    <property type="entry name" value="Zn_clus"/>
    <property type="match status" value="1"/>
</dbReference>
<dbReference type="GO" id="GO:0005856">
    <property type="term" value="C:cytoskeleton"/>
    <property type="evidence" value="ECO:0007669"/>
    <property type="project" value="TreeGrafter"/>
</dbReference>
<dbReference type="OrthoDB" id="3477330at2759"/>
<feature type="non-terminal residue" evidence="4">
    <location>
        <position position="1"/>
    </location>
</feature>
<dbReference type="InterPro" id="IPR051017">
    <property type="entry name" value="Aldolase-II_Adducin_sf"/>
</dbReference>
<comment type="caution">
    <text evidence="4">The sequence shown here is derived from an EMBL/GenBank/DDBJ whole genome shotgun (WGS) entry which is preliminary data.</text>
</comment>
<dbReference type="PROSITE" id="PS00463">
    <property type="entry name" value="ZN2_CY6_FUNGAL_1"/>
    <property type="match status" value="1"/>
</dbReference>
<dbReference type="SMART" id="SM01007">
    <property type="entry name" value="Aldolase_II"/>
    <property type="match status" value="1"/>
</dbReference>
<reference evidence="4" key="2">
    <citation type="submission" date="2021-08" db="EMBL/GenBank/DDBJ databases">
        <authorList>
            <person name="Gostincar C."/>
            <person name="Sun X."/>
            <person name="Song Z."/>
            <person name="Gunde-Cimerman N."/>
        </authorList>
    </citation>
    <scope>NUCLEOTIDE SEQUENCE</scope>
    <source>
        <strain evidence="4">EXF-9911</strain>
    </source>
</reference>
<dbReference type="Gene3D" id="4.10.240.10">
    <property type="entry name" value="Zn(2)-C6 fungal-type DNA-binding domain"/>
    <property type="match status" value="1"/>
</dbReference>
<dbReference type="AlphaFoldDB" id="A0A9P8J3Q8"/>
<dbReference type="InterPro" id="IPR036409">
    <property type="entry name" value="Aldolase_II/adducin_N_sf"/>
</dbReference>
<proteinExistence type="predicted"/>
<dbReference type="SUPFAM" id="SSF53639">
    <property type="entry name" value="AraD/HMP-PK domain-like"/>
    <property type="match status" value="1"/>
</dbReference>
<feature type="region of interest" description="Disordered" evidence="2">
    <location>
        <begin position="722"/>
        <end position="741"/>
    </location>
</feature>
<dbReference type="FunFam" id="3.40.225.10:FF:000009">
    <property type="entry name" value="Class II aldolase/adducin N-terminal"/>
    <property type="match status" value="1"/>
</dbReference>
<dbReference type="GO" id="GO:0051015">
    <property type="term" value="F:actin filament binding"/>
    <property type="evidence" value="ECO:0007669"/>
    <property type="project" value="TreeGrafter"/>
</dbReference>
<gene>
    <name evidence="4" type="ORF">KCU76_g13074</name>
</gene>